<protein>
    <submittedName>
        <fullName evidence="1">Uncharacterized protein</fullName>
    </submittedName>
</protein>
<reference evidence="1" key="1">
    <citation type="journal article" date="2015" name="Nature">
        <title>Complex archaea that bridge the gap between prokaryotes and eukaryotes.</title>
        <authorList>
            <person name="Spang A."/>
            <person name="Saw J.H."/>
            <person name="Jorgensen S.L."/>
            <person name="Zaremba-Niedzwiedzka K."/>
            <person name="Martijn J."/>
            <person name="Lind A.E."/>
            <person name="van Eijk R."/>
            <person name="Schleper C."/>
            <person name="Guy L."/>
            <person name="Ettema T.J."/>
        </authorList>
    </citation>
    <scope>NUCLEOTIDE SEQUENCE</scope>
</reference>
<evidence type="ECO:0000313" key="1">
    <source>
        <dbReference type="EMBL" id="KKL24870.1"/>
    </source>
</evidence>
<gene>
    <name evidence="1" type="ORF">LCGC14_2411000</name>
</gene>
<comment type="caution">
    <text evidence="1">The sequence shown here is derived from an EMBL/GenBank/DDBJ whole genome shotgun (WGS) entry which is preliminary data.</text>
</comment>
<sequence length="56" mass="6117">MNHLFIAKEMGKKCDEVSSLAASTQALIAIAEELQKLNSTLEYINGKLTVPPKEAK</sequence>
<proteinExistence type="predicted"/>
<dbReference type="EMBL" id="LAZR01036425">
    <property type="protein sequence ID" value="KKL24870.1"/>
    <property type="molecule type" value="Genomic_DNA"/>
</dbReference>
<organism evidence="1">
    <name type="scientific">marine sediment metagenome</name>
    <dbReference type="NCBI Taxonomy" id="412755"/>
    <lineage>
        <taxon>unclassified sequences</taxon>
        <taxon>metagenomes</taxon>
        <taxon>ecological metagenomes</taxon>
    </lineage>
</organism>
<dbReference type="AlphaFoldDB" id="A0A0F9BSK9"/>
<accession>A0A0F9BSK9</accession>
<name>A0A0F9BSK9_9ZZZZ</name>